<evidence type="ECO:0000313" key="2">
    <source>
        <dbReference type="Proteomes" id="UP000509303"/>
    </source>
</evidence>
<organism evidence="1 2">
    <name type="scientific">Streptomyces buecherae</name>
    <dbReference type="NCBI Taxonomy" id="2763006"/>
    <lineage>
        <taxon>Bacteria</taxon>
        <taxon>Bacillati</taxon>
        <taxon>Actinomycetota</taxon>
        <taxon>Actinomycetes</taxon>
        <taxon>Kitasatosporales</taxon>
        <taxon>Streptomycetaceae</taxon>
        <taxon>Streptomyces</taxon>
    </lineage>
</organism>
<dbReference type="Gene3D" id="1.25.40.10">
    <property type="entry name" value="Tetratricopeptide repeat domain"/>
    <property type="match status" value="1"/>
</dbReference>
<dbReference type="AlphaFoldDB" id="A0A7H8NGD1"/>
<dbReference type="Proteomes" id="UP000509303">
    <property type="component" value="Chromosome"/>
</dbReference>
<dbReference type="RefSeq" id="WP_176165270.1">
    <property type="nucleotide sequence ID" value="NZ_CP054929.1"/>
</dbReference>
<name>A0A7H8NGD1_9ACTN</name>
<accession>A0A7H8NGD1</accession>
<evidence type="ECO:0008006" key="3">
    <source>
        <dbReference type="Google" id="ProtNLM"/>
    </source>
</evidence>
<dbReference type="InterPro" id="IPR011990">
    <property type="entry name" value="TPR-like_helical_dom_sf"/>
</dbReference>
<gene>
    <name evidence="1" type="ORF">HUT08_32965</name>
</gene>
<reference evidence="1 2" key="1">
    <citation type="submission" date="2020-06" db="EMBL/GenBank/DDBJ databases">
        <title>Genome mining for natural products.</title>
        <authorList>
            <person name="Zhang B."/>
            <person name="Shi J."/>
            <person name="Ge H."/>
        </authorList>
    </citation>
    <scope>NUCLEOTIDE SEQUENCE [LARGE SCALE GENOMIC DNA]</scope>
    <source>
        <strain evidence="1 2">NA00687</strain>
    </source>
</reference>
<keyword evidence="2" id="KW-1185">Reference proteome</keyword>
<dbReference type="EMBL" id="CP054929">
    <property type="protein sequence ID" value="QKW53564.1"/>
    <property type="molecule type" value="Genomic_DNA"/>
</dbReference>
<dbReference type="SUPFAM" id="SSF48452">
    <property type="entry name" value="TPR-like"/>
    <property type="match status" value="2"/>
</dbReference>
<proteinExistence type="predicted"/>
<protein>
    <recommendedName>
        <fullName evidence="3">Tetratricopeptide repeat protein</fullName>
    </recommendedName>
</protein>
<evidence type="ECO:0000313" key="1">
    <source>
        <dbReference type="EMBL" id="QKW53564.1"/>
    </source>
</evidence>
<sequence length="402" mass="43791">MVSEMRSSGLNWRLGMHPTPYFTKAVLRTLLRGMSSAERTTAVEHARRRLTSIGPGRYALGQEAHQWPRGQARGRDAAARAETVAHLGDYYLATAGAATNALFPAHRVAEPTFVLSTPEAESTVRDAESAARWLERERATLSAVQELARATGLHHLAGQLADAAWSAGLLGRTDAWYHSQRTGWDSAERSGDRPLQARLLTARARLLCEAGDQQQALVTLDQAARLYDRRNFDHVWGLAVISDIRAAAHQALGHGVLAREALLHAIQLRQAIGDTVMWELAAWAEVESLAGYHGTALDLLAEAHREASRVPALVSGTPRPYEAMILRLIGMVHHRAGQHDQARDALTRALERTVGAGGEIVLYQEAAHNHRTLADVARAVGSSEAARRHASAARALSQPTTR</sequence>